<evidence type="ECO:0000313" key="3">
    <source>
        <dbReference type="EMBL" id="KXV02133.1"/>
    </source>
</evidence>
<evidence type="ECO:0000313" key="4">
    <source>
        <dbReference type="Proteomes" id="UP000075573"/>
    </source>
</evidence>
<dbReference type="PROSITE" id="PS50011">
    <property type="entry name" value="PROTEIN_KINASE_DOM"/>
    <property type="match status" value="1"/>
</dbReference>
<dbReference type="AlphaFoldDB" id="A0A149QXU0"/>
<reference evidence="3 4" key="1">
    <citation type="submission" date="2015-06" db="EMBL/GenBank/DDBJ databases">
        <title>Improved classification and identification of acetic acid bacteria using matrix-assisted laser desorption/ionization time-of-flight mass spectrometry; Gluconobacter nephelii and Gluconobacter uchimurae are later heterotypic synonyms of Gluconobacter japonicus and Gluconobacter oxydans, respectively.</title>
        <authorList>
            <person name="Li L."/>
            <person name="Cleenwerck I."/>
            <person name="De Vuyst L."/>
            <person name="Vandamme P."/>
        </authorList>
    </citation>
    <scope>NUCLEOTIDE SEQUENCE [LARGE SCALE GENOMIC DNA]</scope>
    <source>
        <strain evidence="3 4">LMG 1764</strain>
    </source>
</reference>
<feature type="coiled-coil region" evidence="1">
    <location>
        <begin position="595"/>
        <end position="622"/>
    </location>
</feature>
<dbReference type="EMBL" id="LHZB01000102">
    <property type="protein sequence ID" value="KXV02133.1"/>
    <property type="molecule type" value="Genomic_DNA"/>
</dbReference>
<dbReference type="SUPFAM" id="SSF56112">
    <property type="entry name" value="Protein kinase-like (PK-like)"/>
    <property type="match status" value="1"/>
</dbReference>
<keyword evidence="1" id="KW-0175">Coiled coil</keyword>
<gene>
    <name evidence="3" type="ORF">AD929_03740</name>
</gene>
<proteinExistence type="predicted"/>
<accession>A0A149QXU0</accession>
<name>A0A149QXU0_9PROT</name>
<sequence length="656" mass="71890">MADTQADNSQELLIAERYLISLDRKQPDLGGCATYSAQDVTASGASYLALAPFAPSPRLTEIMFFRHESVIPVQTHEYSQGALWLLCPHPPGPSLAEGLGLWTESQLIDGVIRPMASLLQRLEAEKLTCRSIRPDNLFVGQGLHKVVLGPLGVSAPAEKQPVLFEPLSSAVCRPSARGEGTTDCDVFSLGVVILALAIGKLPLEGLSDTDILKRRFEVGTPAAYMDGQNVPVGLRSLLTAMLSDDPVSRPSPRDLVTIAPSKVFTVRPVIPARIPLMIGGNAVYTPQALAWYAGRHPAEFSALLQRKVVSNWLGRELELSVMAGLIEQASASFLPAGGSKAVDPATMVITHAISVLDPAAPMFWGGTWFWPEALPQMVVQATVQPSMPDEERTVRNILSFMAANPDAFMSAHLPQRQRQQITALSVTARRIGTRGAELVRRFPYELNRFLPCLSKRCLEARISLPEGLLHWLNRHVGVEDLPDEALGRSGFLDDQMRSFLEANCARQGIIPLSQSQKAGLPGWLADLTVLAAVQRKFDRTPLSFLAQRALPLLETELRQWRSKTSRARRRVRLGKAAEDGNLGTFLAIVNDPTGLRLDQRQAQEAEAEISNLMRVLDEAPERRAANDREARNSGEFFSLLTGIAVAMVSIWLEFCQ</sequence>
<dbReference type="Proteomes" id="UP000075573">
    <property type="component" value="Unassembled WGS sequence"/>
</dbReference>
<dbReference type="PATRIC" id="fig|442.7.peg.1049"/>
<dbReference type="InterPro" id="IPR000719">
    <property type="entry name" value="Prot_kinase_dom"/>
</dbReference>
<dbReference type="SMART" id="SM00220">
    <property type="entry name" value="S_TKc"/>
    <property type="match status" value="1"/>
</dbReference>
<evidence type="ECO:0000259" key="2">
    <source>
        <dbReference type="PROSITE" id="PS50011"/>
    </source>
</evidence>
<dbReference type="GO" id="GO:0005524">
    <property type="term" value="F:ATP binding"/>
    <property type="evidence" value="ECO:0007669"/>
    <property type="project" value="InterPro"/>
</dbReference>
<dbReference type="GO" id="GO:0004672">
    <property type="term" value="F:protein kinase activity"/>
    <property type="evidence" value="ECO:0007669"/>
    <property type="project" value="InterPro"/>
</dbReference>
<protein>
    <recommendedName>
        <fullName evidence="2">Protein kinase domain-containing protein</fullName>
    </recommendedName>
</protein>
<evidence type="ECO:0000256" key="1">
    <source>
        <dbReference type="SAM" id="Coils"/>
    </source>
</evidence>
<dbReference type="RefSeq" id="WP_062494480.1">
    <property type="nucleotide sequence ID" value="NZ_LHZB01000102.1"/>
</dbReference>
<dbReference type="InterPro" id="IPR011009">
    <property type="entry name" value="Kinase-like_dom_sf"/>
</dbReference>
<comment type="caution">
    <text evidence="3">The sequence shown here is derived from an EMBL/GenBank/DDBJ whole genome shotgun (WGS) entry which is preliminary data.</text>
</comment>
<feature type="domain" description="Protein kinase" evidence="2">
    <location>
        <begin position="1"/>
        <end position="264"/>
    </location>
</feature>
<dbReference type="Gene3D" id="1.10.510.10">
    <property type="entry name" value="Transferase(Phosphotransferase) domain 1"/>
    <property type="match status" value="1"/>
</dbReference>
<organism evidence="3 4">
    <name type="scientific">Gluconobacter potus</name>
    <dbReference type="NCBI Taxonomy" id="2724927"/>
    <lineage>
        <taxon>Bacteria</taxon>
        <taxon>Pseudomonadati</taxon>
        <taxon>Pseudomonadota</taxon>
        <taxon>Alphaproteobacteria</taxon>
        <taxon>Acetobacterales</taxon>
        <taxon>Acetobacteraceae</taxon>
        <taxon>Gluconobacter</taxon>
    </lineage>
</organism>